<gene>
    <name evidence="3" type="ORF">HNQ97_006634</name>
</gene>
<accession>A0ABR6CI49</accession>
<dbReference type="Gene3D" id="3.40.50.300">
    <property type="entry name" value="P-loop containing nucleotide triphosphate hydrolases"/>
    <property type="match status" value="1"/>
</dbReference>
<evidence type="ECO:0000256" key="1">
    <source>
        <dbReference type="ARBA" id="ARBA00022612"/>
    </source>
</evidence>
<dbReference type="Proteomes" id="UP000587524">
    <property type="component" value="Unassembled WGS sequence"/>
</dbReference>
<dbReference type="Pfam" id="PF17289">
    <property type="entry name" value="Terminase_6C"/>
    <property type="match status" value="1"/>
</dbReference>
<protein>
    <submittedName>
        <fullName evidence="3">Phage terminase large subunit-like protein</fullName>
    </submittedName>
</protein>
<keyword evidence="4" id="KW-1185">Reference proteome</keyword>
<evidence type="ECO:0000313" key="4">
    <source>
        <dbReference type="Proteomes" id="UP000587524"/>
    </source>
</evidence>
<sequence>MSGAQPTLIALDNPSQFLAELRRRSLSAFVGSVFGELNGGGYQPNWHIDAIAWHLEEVERGALKRLIITLPPRHLKSFAASIAFPAWVLGRDPARKVISISYSQDLTKNLSNEFRRVLELPLYASLFPKTRLSKTKNTEIEQKTNSGGFRYATSVDGTLTGRGGDFIIIDDPIKAGSVMSDAERTAVNTWYHNSVVSRLDSKKDGAIVIVMQRLHENDLVGHLTERDDHGWTILNIPAIATVDTIYRTGNGLNNRTYHRRAGELIQQDREGQDHLDALRQDIGTHQFSAQYQQEPIPLTGNLIRRDWLRSYSMPPKREEFDLVVQSWDTASNAEEQNDFSVCTTWGVKGKQLYLLDLCRKKLEYPDLRKEALRLAREFRPGIILIERAGTGFALLKELPLVYRDAYLPKSTPRSDKVSRVAGVSSLIEQGRVLIPEVALWRDEFLKEVLAFPGSRHDDQVDSMEQFLRYMQALGNRMPKFDPVTGQRVRERRDVINRR</sequence>
<dbReference type="InterPro" id="IPR035421">
    <property type="entry name" value="Terminase_6C"/>
</dbReference>
<dbReference type="Pfam" id="PF03237">
    <property type="entry name" value="Terminase_6N"/>
    <property type="match status" value="1"/>
</dbReference>
<dbReference type="NCBIfam" id="TIGR01630">
    <property type="entry name" value="psiM2_ORF9"/>
    <property type="match status" value="1"/>
</dbReference>
<name>A0ABR6CI49_9HYPH</name>
<reference evidence="3 4" key="1">
    <citation type="submission" date="2020-08" db="EMBL/GenBank/DDBJ databases">
        <title>Genomic Encyclopedia of Type Strains, Phase IV (KMG-IV): sequencing the most valuable type-strain genomes for metagenomic binning, comparative biology and taxonomic classification.</title>
        <authorList>
            <person name="Goeker M."/>
        </authorList>
    </citation>
    <scope>NUCLEOTIDE SEQUENCE [LARGE SCALE GENOMIC DNA]</scope>
    <source>
        <strain evidence="3 4">DSM 17455</strain>
    </source>
</reference>
<comment type="caution">
    <text evidence="3">The sequence shown here is derived from an EMBL/GenBank/DDBJ whole genome shotgun (WGS) entry which is preliminary data.</text>
</comment>
<dbReference type="InterPro" id="IPR006517">
    <property type="entry name" value="Phage_terminase_lsu-like_C"/>
</dbReference>
<organism evidence="3 4">
    <name type="scientific">Aminobacter ciceronei</name>
    <dbReference type="NCBI Taxonomy" id="150723"/>
    <lineage>
        <taxon>Bacteria</taxon>
        <taxon>Pseudomonadati</taxon>
        <taxon>Pseudomonadota</taxon>
        <taxon>Alphaproteobacteria</taxon>
        <taxon>Hyphomicrobiales</taxon>
        <taxon>Phyllobacteriaceae</taxon>
        <taxon>Aminobacter</taxon>
    </lineage>
</organism>
<evidence type="ECO:0000259" key="2">
    <source>
        <dbReference type="Pfam" id="PF17289"/>
    </source>
</evidence>
<dbReference type="RefSeq" id="WP_182576198.1">
    <property type="nucleotide sequence ID" value="NZ_JACJHY010000071.1"/>
</dbReference>
<dbReference type="InterPro" id="IPR027417">
    <property type="entry name" value="P-loop_NTPase"/>
</dbReference>
<dbReference type="Gene3D" id="3.30.420.240">
    <property type="match status" value="1"/>
</dbReference>
<feature type="domain" description="Terminase large subunit gp17-like C-terminal" evidence="2">
    <location>
        <begin position="326"/>
        <end position="467"/>
    </location>
</feature>
<evidence type="ECO:0000313" key="3">
    <source>
        <dbReference type="EMBL" id="MBA9024594.1"/>
    </source>
</evidence>
<dbReference type="EMBL" id="JACJHZ010000071">
    <property type="protein sequence ID" value="MBA9024594.1"/>
    <property type="molecule type" value="Genomic_DNA"/>
</dbReference>
<proteinExistence type="predicted"/>
<keyword evidence="1" id="KW-1188">Viral release from host cell</keyword>